<evidence type="ECO:0000256" key="1">
    <source>
        <dbReference type="SAM" id="MobiDB-lite"/>
    </source>
</evidence>
<feature type="compositionally biased region" description="Low complexity" evidence="1">
    <location>
        <begin position="1"/>
        <end position="18"/>
    </location>
</feature>
<comment type="caution">
    <text evidence="2">The sequence shown here is derived from an EMBL/GenBank/DDBJ whole genome shotgun (WGS) entry which is preliminary data.</text>
</comment>
<accession>A0A498IHE0</accession>
<keyword evidence="3" id="KW-1185">Reference proteome</keyword>
<dbReference type="Proteomes" id="UP000290289">
    <property type="component" value="Chromosome 12"/>
</dbReference>
<dbReference type="AlphaFoldDB" id="A0A498IHE0"/>
<feature type="region of interest" description="Disordered" evidence="1">
    <location>
        <begin position="1"/>
        <end position="31"/>
    </location>
</feature>
<feature type="region of interest" description="Disordered" evidence="1">
    <location>
        <begin position="65"/>
        <end position="86"/>
    </location>
</feature>
<name>A0A498IHE0_MALDO</name>
<reference evidence="2 3" key="1">
    <citation type="submission" date="2018-10" db="EMBL/GenBank/DDBJ databases">
        <title>A high-quality apple genome assembly.</title>
        <authorList>
            <person name="Hu J."/>
        </authorList>
    </citation>
    <scope>NUCLEOTIDE SEQUENCE [LARGE SCALE GENOMIC DNA]</scope>
    <source>
        <strain evidence="3">cv. HFTH1</strain>
        <tissue evidence="2">Young leaf</tissue>
    </source>
</reference>
<gene>
    <name evidence="2" type="ORF">DVH24_034985</name>
</gene>
<sequence length="86" mass="9846">MQLKGITTNRGGQGTTTTESDDVWVEPWRGGDDDDTRQVELVYQSKWCGCLGSVMSGWWRRRRGKTTRDNGVEFEDSSDRVELEET</sequence>
<dbReference type="EMBL" id="RDQH01000338">
    <property type="protein sequence ID" value="RXH81564.1"/>
    <property type="molecule type" value="Genomic_DNA"/>
</dbReference>
<evidence type="ECO:0000313" key="3">
    <source>
        <dbReference type="Proteomes" id="UP000290289"/>
    </source>
</evidence>
<proteinExistence type="predicted"/>
<organism evidence="2 3">
    <name type="scientific">Malus domestica</name>
    <name type="common">Apple</name>
    <name type="synonym">Pyrus malus</name>
    <dbReference type="NCBI Taxonomy" id="3750"/>
    <lineage>
        <taxon>Eukaryota</taxon>
        <taxon>Viridiplantae</taxon>
        <taxon>Streptophyta</taxon>
        <taxon>Embryophyta</taxon>
        <taxon>Tracheophyta</taxon>
        <taxon>Spermatophyta</taxon>
        <taxon>Magnoliopsida</taxon>
        <taxon>eudicotyledons</taxon>
        <taxon>Gunneridae</taxon>
        <taxon>Pentapetalae</taxon>
        <taxon>rosids</taxon>
        <taxon>fabids</taxon>
        <taxon>Rosales</taxon>
        <taxon>Rosaceae</taxon>
        <taxon>Amygdaloideae</taxon>
        <taxon>Maleae</taxon>
        <taxon>Malus</taxon>
    </lineage>
</organism>
<feature type="compositionally biased region" description="Basic and acidic residues" evidence="1">
    <location>
        <begin position="66"/>
        <end position="86"/>
    </location>
</feature>
<evidence type="ECO:0000313" key="2">
    <source>
        <dbReference type="EMBL" id="RXH81564.1"/>
    </source>
</evidence>
<protein>
    <submittedName>
        <fullName evidence="2">Uncharacterized protein</fullName>
    </submittedName>
</protein>